<dbReference type="Gene3D" id="3.90.220.20">
    <property type="entry name" value="DNA methylase specificity domains"/>
    <property type="match status" value="1"/>
</dbReference>
<keyword evidence="5" id="KW-0540">Nuclease</keyword>
<gene>
    <name evidence="5" type="ORF">CEK71_20875</name>
</gene>
<feature type="domain" description="Type I restriction modification DNA specificity" evidence="4">
    <location>
        <begin position="13"/>
        <end position="189"/>
    </location>
</feature>
<dbReference type="SUPFAM" id="SSF116734">
    <property type="entry name" value="DNA methylase specificity domain"/>
    <property type="match status" value="1"/>
</dbReference>
<keyword evidence="6" id="KW-1185">Reference proteome</keyword>
<evidence type="ECO:0000259" key="4">
    <source>
        <dbReference type="Pfam" id="PF01420"/>
    </source>
</evidence>
<evidence type="ECO:0000256" key="3">
    <source>
        <dbReference type="ARBA" id="ARBA00023125"/>
    </source>
</evidence>
<proteinExistence type="inferred from homology"/>
<accession>A0A1Z4C489</accession>
<name>A0A1Z4C489_9GAMM</name>
<dbReference type="REBASE" id="209086">
    <property type="entry name" value="S.MpsM2ORF20875P"/>
</dbReference>
<dbReference type="InterPro" id="IPR051212">
    <property type="entry name" value="Type-I_RE_S_subunit"/>
</dbReference>
<evidence type="ECO:0000313" key="6">
    <source>
        <dbReference type="Proteomes" id="UP000197019"/>
    </source>
</evidence>
<evidence type="ECO:0000256" key="2">
    <source>
        <dbReference type="ARBA" id="ARBA00022747"/>
    </source>
</evidence>
<dbReference type="RefSeq" id="WP_088621188.1">
    <property type="nucleotide sequence ID" value="NZ_CP022129.1"/>
</dbReference>
<dbReference type="PANTHER" id="PTHR43140:SF1">
    <property type="entry name" value="TYPE I RESTRICTION ENZYME ECOKI SPECIFICITY SUBUNIT"/>
    <property type="match status" value="1"/>
</dbReference>
<dbReference type="Pfam" id="PF01420">
    <property type="entry name" value="Methylase_S"/>
    <property type="match status" value="1"/>
</dbReference>
<dbReference type="CDD" id="cd17282">
    <property type="entry name" value="RMtype1_S_Eco16444ORF1681_TRD1-CR1_like"/>
    <property type="match status" value="1"/>
</dbReference>
<evidence type="ECO:0000313" key="5">
    <source>
        <dbReference type="EMBL" id="ASF48318.1"/>
    </source>
</evidence>
<dbReference type="GO" id="GO:0003677">
    <property type="term" value="F:DNA binding"/>
    <property type="evidence" value="ECO:0007669"/>
    <property type="project" value="UniProtKB-KW"/>
</dbReference>
<dbReference type="Proteomes" id="UP000197019">
    <property type="component" value="Chromosome"/>
</dbReference>
<dbReference type="KEGG" id="mpsy:CEK71_20875"/>
<organism evidence="5 6">
    <name type="scientific">Methylovulum psychrotolerans</name>
    <dbReference type="NCBI Taxonomy" id="1704499"/>
    <lineage>
        <taxon>Bacteria</taxon>
        <taxon>Pseudomonadati</taxon>
        <taxon>Pseudomonadota</taxon>
        <taxon>Gammaproteobacteria</taxon>
        <taxon>Methylococcales</taxon>
        <taxon>Methylococcaceae</taxon>
        <taxon>Methylovulum</taxon>
    </lineage>
</organism>
<dbReference type="GO" id="GO:0009307">
    <property type="term" value="P:DNA restriction-modification system"/>
    <property type="evidence" value="ECO:0007669"/>
    <property type="project" value="UniProtKB-KW"/>
</dbReference>
<dbReference type="OrthoDB" id="9798929at2"/>
<keyword evidence="5" id="KW-0255">Endonuclease</keyword>
<dbReference type="InterPro" id="IPR044946">
    <property type="entry name" value="Restrct_endonuc_typeI_TRD_sf"/>
</dbReference>
<reference evidence="5 6" key="1">
    <citation type="submission" date="2017-06" db="EMBL/GenBank/DDBJ databases">
        <title>Genome Sequencing of the methanotroph Methylovulum psychrotolerants str. HV10-M2 isolated from a high-altitude environment.</title>
        <authorList>
            <person name="Mateos-Rivera A."/>
        </authorList>
    </citation>
    <scope>NUCLEOTIDE SEQUENCE [LARGE SCALE GENOMIC DNA]</scope>
    <source>
        <strain evidence="5 6">HV10_M2</strain>
    </source>
</reference>
<keyword evidence="5" id="KW-0378">Hydrolase</keyword>
<sequence>MKPSGIEWIGDVPEEWQLMKLKFTAKMMRGKFSHRPRNDARLYGGEYPFIQTGDVTKTEKYISTYSQTLNEWGYSVSKEFPCGTVVITISANIGDIAILNFNGCFPDSVVGFFSNSNINEYLFYLLKSMKNVFISESIEGTQLNLNVERLSSIKVALPEPMEQLAILDFIKTETATIDTLITKYQKQIELMQEYRTALISQAVTGKIDVRGWQPKTKEVVK</sequence>
<dbReference type="PANTHER" id="PTHR43140">
    <property type="entry name" value="TYPE-1 RESTRICTION ENZYME ECOKI SPECIFICITY PROTEIN"/>
    <property type="match status" value="1"/>
</dbReference>
<keyword evidence="3" id="KW-0238">DNA-binding</keyword>
<dbReference type="EMBL" id="CP022129">
    <property type="protein sequence ID" value="ASF48318.1"/>
    <property type="molecule type" value="Genomic_DNA"/>
</dbReference>
<keyword evidence="2" id="KW-0680">Restriction system</keyword>
<dbReference type="GO" id="GO:0004519">
    <property type="term" value="F:endonuclease activity"/>
    <property type="evidence" value="ECO:0007669"/>
    <property type="project" value="UniProtKB-KW"/>
</dbReference>
<comment type="similarity">
    <text evidence="1">Belongs to the type-I restriction system S methylase family.</text>
</comment>
<dbReference type="Gene3D" id="1.10.287.1120">
    <property type="entry name" value="Bipartite methylase S protein"/>
    <property type="match status" value="1"/>
</dbReference>
<dbReference type="InterPro" id="IPR000055">
    <property type="entry name" value="Restrct_endonuc_typeI_TRD"/>
</dbReference>
<protein>
    <submittedName>
        <fullName evidence="5">Restriction endonuclease subunit S</fullName>
    </submittedName>
</protein>
<evidence type="ECO:0000256" key="1">
    <source>
        <dbReference type="ARBA" id="ARBA00010923"/>
    </source>
</evidence>
<dbReference type="AlphaFoldDB" id="A0A1Z4C489"/>